<name>A0A6N4X6T6_9FLAO</name>
<protein>
    <submittedName>
        <fullName evidence="2">Nisin biosynthesis protein NisB</fullName>
    </submittedName>
</protein>
<dbReference type="Pfam" id="PF04738">
    <property type="entry name" value="Lant_dehydr_N"/>
    <property type="match status" value="1"/>
</dbReference>
<accession>A0A6N4X6T6</accession>
<proteinExistence type="predicted"/>
<sequence>MSYFPYHFFDEYVARTSLLSYKSFKERLGKDEISEVEIKEIFQNPIFKEAIYLASPYFYSELENWLLNKEFSSKEYQKLANTLLKYYSRMSTRCTPFGLFSAVGVGDFRNEINKTEDISFIRDTKLDMHFLVSLSDHFVKIPEVRNRLLFYPNNSIYIIRNKIRYVEYEYAYGKREYIISSVPLSEELQRILTFSKQGKNIEQITNSIINEEITKEEAIEFIEELIDNQVLVSELEPNVSGDDFLNTIISVLEKVEIHYEKNILISIQNQLKELDQNIGNFASAYKEIEKLIEALFISKVSSVEYDQKYLFQTDLYSEDKFEISSYWKKELKKGISFLNKITLSRKDTHLEKFKKAFYERFETQEVSLSYVLDTEIGIGYRQDIMTKGLHPYLEDLDLPLSHKKSSISMELDPIQQIINEKLQEALLQNQYTIELHADDFEEFEENWNDIPDTISFMAEIISEVQQEKLFLDGGGGSSAACLLGRFCSEKSEVQNLTQMIARKEEELNPEYILAEVIHLPEARLGNVIRRPTLRQYEIPYLAQSILPEENQITIDDLYISLKNDKIILRSKRLNKEIRPYLTNAHNYFGNSLPVYHFLCDLNSQNIRSGLYFNWGDLKNIYQFLPRIEYKNIILSKASWKITEKDLIQSSILMHYEKDNKEQLLSELRIWRNKRQVPQWIQWVQSDNKLTLNLENYDLVKIFIDTIKKLKIIVIEEFLYNENSDFMHQFIFSMYNEKKWKEKC</sequence>
<dbReference type="AlphaFoldDB" id="A0A6N4X6T6"/>
<evidence type="ECO:0000259" key="1">
    <source>
        <dbReference type="Pfam" id="PF04738"/>
    </source>
</evidence>
<dbReference type="Proteomes" id="UP000445144">
    <property type="component" value="Unassembled WGS sequence"/>
</dbReference>
<dbReference type="EMBL" id="CACVBR010000023">
    <property type="protein sequence ID" value="CAA7196414.1"/>
    <property type="molecule type" value="Genomic_DNA"/>
</dbReference>
<dbReference type="RefSeq" id="WP_162033244.1">
    <property type="nucleotide sequence ID" value="NZ_CACVBR010000023.1"/>
</dbReference>
<organism evidence="2 3">
    <name type="scientific">Chryseobacterium potabilaquae</name>
    <dbReference type="NCBI Taxonomy" id="2675057"/>
    <lineage>
        <taxon>Bacteria</taxon>
        <taxon>Pseudomonadati</taxon>
        <taxon>Bacteroidota</taxon>
        <taxon>Flavobacteriia</taxon>
        <taxon>Flavobacteriales</taxon>
        <taxon>Weeksellaceae</taxon>
        <taxon>Chryseobacterium group</taxon>
        <taxon>Chryseobacterium</taxon>
    </lineage>
</organism>
<keyword evidence="3" id="KW-1185">Reference proteome</keyword>
<gene>
    <name evidence="2" type="primary">nisB_3</name>
    <name evidence="2" type="ORF">CHRY9293_02508</name>
</gene>
<feature type="domain" description="Lantibiotic dehydratase N-terminal" evidence="1">
    <location>
        <begin position="43"/>
        <end position="697"/>
    </location>
</feature>
<evidence type="ECO:0000313" key="3">
    <source>
        <dbReference type="Proteomes" id="UP000445144"/>
    </source>
</evidence>
<dbReference type="InterPro" id="IPR006827">
    <property type="entry name" value="Lant_deHydtase_N"/>
</dbReference>
<reference evidence="2 3" key="1">
    <citation type="submission" date="2020-01" db="EMBL/GenBank/DDBJ databases">
        <authorList>
            <person name="Rodrigo-Torres L."/>
            <person name="Arahal R. D."/>
            <person name="Lucena T."/>
        </authorList>
    </citation>
    <scope>NUCLEOTIDE SEQUENCE [LARGE SCALE GENOMIC DNA]</scope>
    <source>
        <strain evidence="2 3">CECT 9293</strain>
    </source>
</reference>
<evidence type="ECO:0000313" key="2">
    <source>
        <dbReference type="EMBL" id="CAA7196414.1"/>
    </source>
</evidence>